<sequence>MRIDSFTWSRKPVNQDGMATGERIFAVCDGVTPLASDAAGPSAVADYAHTLADALTSCPVGSITMQGMRGHLQQALDRASAATGGSGAQSTMALVTWDDSKLGVAVCGDSPVVIDRAGQITVLSDPLFSTGFWDLPAADRRRICAGCGDITDLYTRLHEDSVSERATRNRPGGRWIAASGVDSRAVAAVARVVVVPLAGIDRVAAMSDGMQVPVEHLCLAGYGDILFACGHGSLGRLHQRADSLELADPHRRTHPRPSHRDDATIIMASMGPPAH</sequence>
<comment type="caution">
    <text evidence="2">The sequence shown here is derived from an EMBL/GenBank/DDBJ whole genome shotgun (WGS) entry which is preliminary data.</text>
</comment>
<dbReference type="AlphaFoldDB" id="A0A939IWH9"/>
<dbReference type="Gene3D" id="3.60.40.10">
    <property type="entry name" value="PPM-type phosphatase domain"/>
    <property type="match status" value="1"/>
</dbReference>
<accession>A0A939IWH9</accession>
<organism evidence="2 3">
    <name type="scientific">Corynebacterium mendelii</name>
    <dbReference type="NCBI Taxonomy" id="2765362"/>
    <lineage>
        <taxon>Bacteria</taxon>
        <taxon>Bacillati</taxon>
        <taxon>Actinomycetota</taxon>
        <taxon>Actinomycetes</taxon>
        <taxon>Mycobacteriales</taxon>
        <taxon>Corynebacteriaceae</taxon>
        <taxon>Corynebacterium</taxon>
    </lineage>
</organism>
<evidence type="ECO:0000313" key="2">
    <source>
        <dbReference type="EMBL" id="MBN9643043.1"/>
    </source>
</evidence>
<protein>
    <recommendedName>
        <fullName evidence="4">PPM-type phosphatase domain-containing protein</fullName>
    </recommendedName>
</protein>
<dbReference type="EMBL" id="JAFLEQ010000003">
    <property type="protein sequence ID" value="MBN9643043.1"/>
    <property type="molecule type" value="Genomic_DNA"/>
</dbReference>
<reference evidence="2" key="1">
    <citation type="submission" date="2021-03" db="EMBL/GenBank/DDBJ databases">
        <authorList>
            <person name="Sun Q."/>
        </authorList>
    </citation>
    <scope>NUCLEOTIDE SEQUENCE</scope>
    <source>
        <strain evidence="2">CCM 8862</strain>
    </source>
</reference>
<name>A0A939IWH9_9CORY</name>
<evidence type="ECO:0000256" key="1">
    <source>
        <dbReference type="SAM" id="MobiDB-lite"/>
    </source>
</evidence>
<gene>
    <name evidence="2" type="ORF">JZY06_00135</name>
</gene>
<feature type="region of interest" description="Disordered" evidence="1">
    <location>
        <begin position="245"/>
        <end position="275"/>
    </location>
</feature>
<dbReference type="Proteomes" id="UP000664332">
    <property type="component" value="Unassembled WGS sequence"/>
</dbReference>
<evidence type="ECO:0008006" key="4">
    <source>
        <dbReference type="Google" id="ProtNLM"/>
    </source>
</evidence>
<dbReference type="SUPFAM" id="SSF81606">
    <property type="entry name" value="PP2C-like"/>
    <property type="match status" value="1"/>
</dbReference>
<keyword evidence="3" id="KW-1185">Reference proteome</keyword>
<dbReference type="InterPro" id="IPR036457">
    <property type="entry name" value="PPM-type-like_dom_sf"/>
</dbReference>
<evidence type="ECO:0000313" key="3">
    <source>
        <dbReference type="Proteomes" id="UP000664332"/>
    </source>
</evidence>
<dbReference type="RefSeq" id="WP_207117462.1">
    <property type="nucleotide sequence ID" value="NZ_JAFLEQ010000003.1"/>
</dbReference>
<proteinExistence type="predicted"/>